<keyword evidence="1" id="KW-1133">Transmembrane helix</keyword>
<comment type="caution">
    <text evidence="2">The sequence shown here is derived from an EMBL/GenBank/DDBJ whole genome shotgun (WGS) entry which is preliminary data.</text>
</comment>
<proteinExistence type="predicted"/>
<evidence type="ECO:0000313" key="3">
    <source>
        <dbReference type="Proteomes" id="UP000241209"/>
    </source>
</evidence>
<evidence type="ECO:0000256" key="1">
    <source>
        <dbReference type="SAM" id="Phobius"/>
    </source>
</evidence>
<name>A0A2T4PQQ1_9STAP</name>
<feature type="transmembrane region" description="Helical" evidence="1">
    <location>
        <begin position="46"/>
        <end position="66"/>
    </location>
</feature>
<protein>
    <submittedName>
        <fullName evidence="2">Uncharacterized protein</fullName>
    </submittedName>
</protein>
<dbReference type="EMBL" id="PZFK01000033">
    <property type="protein sequence ID" value="PTI28183.1"/>
    <property type="molecule type" value="Genomic_DNA"/>
</dbReference>
<dbReference type="GeneID" id="64117473"/>
<sequence length="70" mass="8466">MINVVKKITRILIFILSGLLMTRYVVQQLNQFTDMHLTWFWLEQVPYSFIIIITLFFICLVFNSMFNTEE</sequence>
<dbReference type="Proteomes" id="UP000241209">
    <property type="component" value="Unassembled WGS sequence"/>
</dbReference>
<dbReference type="OrthoDB" id="9954370at2"/>
<dbReference type="AlphaFoldDB" id="A0A2T4PQQ1"/>
<reference evidence="2 3" key="1">
    <citation type="journal article" date="2016" name="Front. Microbiol.">
        <title>Comprehensive Phylogenetic Analysis of Bovine Non-aureus Staphylococci Species Based on Whole-Genome Sequencing.</title>
        <authorList>
            <person name="Naushad S."/>
            <person name="Barkema H.W."/>
            <person name="Luby C."/>
            <person name="Condas L.A."/>
            <person name="Nobrega D.B."/>
            <person name="Carson D.A."/>
            <person name="De Buck J."/>
        </authorList>
    </citation>
    <scope>NUCLEOTIDE SEQUENCE [LARGE SCALE GENOMIC DNA]</scope>
    <source>
        <strain evidence="2 3">SNUC 2204</strain>
    </source>
</reference>
<accession>A0A2T4PQQ1</accession>
<evidence type="ECO:0000313" key="2">
    <source>
        <dbReference type="EMBL" id="PTI28183.1"/>
    </source>
</evidence>
<keyword evidence="1" id="KW-0472">Membrane</keyword>
<keyword evidence="1" id="KW-0812">Transmembrane</keyword>
<feature type="transmembrane region" description="Helical" evidence="1">
    <location>
        <begin position="7"/>
        <end position="26"/>
    </location>
</feature>
<gene>
    <name evidence="2" type="ORF">BU072_12150</name>
</gene>
<dbReference type="STRING" id="1167632.GCA_000286335_01374"/>
<dbReference type="RefSeq" id="WP_107536587.1">
    <property type="nucleotide sequence ID" value="NZ_CP068061.1"/>
</dbReference>
<organism evidence="2 3">
    <name type="scientific">Mammaliicoccus vitulinus</name>
    <dbReference type="NCBI Taxonomy" id="71237"/>
    <lineage>
        <taxon>Bacteria</taxon>
        <taxon>Bacillati</taxon>
        <taxon>Bacillota</taxon>
        <taxon>Bacilli</taxon>
        <taxon>Bacillales</taxon>
        <taxon>Staphylococcaceae</taxon>
        <taxon>Mammaliicoccus</taxon>
    </lineage>
</organism>